<name>C6WYC6_METML</name>
<comment type="similarity">
    <text evidence="2">Belongs to the UPF0126 family.</text>
</comment>
<feature type="transmembrane region" description="Helical" evidence="7">
    <location>
        <begin position="12"/>
        <end position="35"/>
    </location>
</feature>
<dbReference type="STRING" id="583345.Mmol_1942"/>
<keyword evidence="6 7" id="KW-0472">Membrane</keyword>
<feature type="transmembrane region" description="Helical" evidence="7">
    <location>
        <begin position="74"/>
        <end position="91"/>
    </location>
</feature>
<dbReference type="eggNOG" id="COG2860">
    <property type="taxonomic scope" value="Bacteria"/>
</dbReference>
<dbReference type="Proteomes" id="UP000002742">
    <property type="component" value="Chromosome"/>
</dbReference>
<feature type="transmembrane region" description="Helical" evidence="7">
    <location>
        <begin position="42"/>
        <end position="62"/>
    </location>
</feature>
<dbReference type="PANTHER" id="PTHR30506">
    <property type="entry name" value="INNER MEMBRANE PROTEIN"/>
    <property type="match status" value="1"/>
</dbReference>
<keyword evidence="5 7" id="KW-1133">Transmembrane helix</keyword>
<keyword evidence="4 7" id="KW-0812">Transmembrane</keyword>
<dbReference type="GO" id="GO:0005886">
    <property type="term" value="C:plasma membrane"/>
    <property type="evidence" value="ECO:0007669"/>
    <property type="project" value="UniProtKB-SubCell"/>
</dbReference>
<protein>
    <recommendedName>
        <fullName evidence="8">Glycine transporter domain-containing protein</fullName>
    </recommendedName>
</protein>
<feature type="domain" description="Glycine transporter" evidence="8">
    <location>
        <begin position="105"/>
        <end position="179"/>
    </location>
</feature>
<keyword evidence="10" id="KW-1185">Reference proteome</keyword>
<evidence type="ECO:0000256" key="2">
    <source>
        <dbReference type="ARBA" id="ARBA00008193"/>
    </source>
</evidence>
<dbReference type="AlphaFoldDB" id="C6WYC6"/>
<gene>
    <name evidence="9" type="ordered locus">Mmol_1942</name>
</gene>
<feature type="domain" description="Glycine transporter" evidence="8">
    <location>
        <begin position="18"/>
        <end position="91"/>
    </location>
</feature>
<evidence type="ECO:0000256" key="5">
    <source>
        <dbReference type="ARBA" id="ARBA00022989"/>
    </source>
</evidence>
<feature type="transmembrane region" description="Helical" evidence="7">
    <location>
        <begin position="127"/>
        <end position="149"/>
    </location>
</feature>
<reference evidence="10" key="1">
    <citation type="submission" date="2009-07" db="EMBL/GenBank/DDBJ databases">
        <title>Complete sequence of Methylotenera mobilis JLW8.</title>
        <authorList>
            <consortium name="US DOE Joint Genome Institute"/>
            <person name="Lucas S."/>
            <person name="Copeland A."/>
            <person name="Lapidus A."/>
            <person name="Glavina del Rio T."/>
            <person name="Tice H."/>
            <person name="Bruce D."/>
            <person name="Goodwin L."/>
            <person name="Pitluck S."/>
            <person name="LaButti K.M."/>
            <person name="Clum A."/>
            <person name="Larimer F."/>
            <person name="Land M."/>
            <person name="Hauser L."/>
            <person name="Kyrpides N."/>
            <person name="Mikhailova N."/>
            <person name="Kayluzhnaya M."/>
            <person name="Chistoserdova L."/>
        </authorList>
    </citation>
    <scope>NUCLEOTIDE SEQUENCE [LARGE SCALE GENOMIC DNA]</scope>
    <source>
        <strain evidence="10">JLW8 / ATCC BAA-1282 / DSM 17540</strain>
    </source>
</reference>
<accession>C6WYC6</accession>
<evidence type="ECO:0000256" key="7">
    <source>
        <dbReference type="SAM" id="Phobius"/>
    </source>
</evidence>
<dbReference type="KEGG" id="mmb:Mmol_1942"/>
<feature type="transmembrane region" description="Helical" evidence="7">
    <location>
        <begin position="184"/>
        <end position="203"/>
    </location>
</feature>
<feature type="transmembrane region" description="Helical" evidence="7">
    <location>
        <begin position="161"/>
        <end position="178"/>
    </location>
</feature>
<organism evidence="9 10">
    <name type="scientific">Methylotenera mobilis (strain JLW8 / ATCC BAA-1282 / DSM 17540)</name>
    <dbReference type="NCBI Taxonomy" id="583345"/>
    <lineage>
        <taxon>Bacteria</taxon>
        <taxon>Pseudomonadati</taxon>
        <taxon>Pseudomonadota</taxon>
        <taxon>Betaproteobacteria</taxon>
        <taxon>Nitrosomonadales</taxon>
        <taxon>Methylophilaceae</taxon>
        <taxon>Methylotenera</taxon>
    </lineage>
</organism>
<evidence type="ECO:0000256" key="3">
    <source>
        <dbReference type="ARBA" id="ARBA00022475"/>
    </source>
</evidence>
<dbReference type="EMBL" id="CP001672">
    <property type="protein sequence ID" value="ACT48845.1"/>
    <property type="molecule type" value="Genomic_DNA"/>
</dbReference>
<dbReference type="RefSeq" id="WP_015832880.1">
    <property type="nucleotide sequence ID" value="NC_012968.1"/>
</dbReference>
<sequence length="218" mass="24130">MVDVTASTLQVSTLQVAIEIFATSAFALSGLIAGFRKQLDAFGVFVVTGVAAFGGGTLRDVLLDRRPFFWVDHANWIWLMLGVCMLAMLFMRNKHIQLTERAILIPDALGLGLYAALGTQIALQQQLPVIVCALMGVMTAVFGGVLRDIFCNEIPKAFSDYQPYAVIAFLGGLMVWLLNQLGLASWLCIFIPATLMTILRILAIHFEWRLPHWKIESN</sequence>
<proteinExistence type="inferred from homology"/>
<evidence type="ECO:0000313" key="9">
    <source>
        <dbReference type="EMBL" id="ACT48845.1"/>
    </source>
</evidence>
<evidence type="ECO:0000313" key="10">
    <source>
        <dbReference type="Proteomes" id="UP000002742"/>
    </source>
</evidence>
<evidence type="ECO:0000256" key="1">
    <source>
        <dbReference type="ARBA" id="ARBA00004651"/>
    </source>
</evidence>
<evidence type="ECO:0000256" key="6">
    <source>
        <dbReference type="ARBA" id="ARBA00023136"/>
    </source>
</evidence>
<dbReference type="Pfam" id="PF03458">
    <property type="entry name" value="Gly_transporter"/>
    <property type="match status" value="2"/>
</dbReference>
<dbReference type="OrthoDB" id="9791874at2"/>
<evidence type="ECO:0000256" key="4">
    <source>
        <dbReference type="ARBA" id="ARBA00022692"/>
    </source>
</evidence>
<keyword evidence="3" id="KW-1003">Cell membrane</keyword>
<evidence type="ECO:0000259" key="8">
    <source>
        <dbReference type="Pfam" id="PF03458"/>
    </source>
</evidence>
<reference evidence="9 10" key="2">
    <citation type="journal article" date="2011" name="J. Bacteriol.">
        <title>Genomes of three methylotrophs from a single niche uncover genetic and metabolic divergence of Methylophilaceae.</title>
        <authorList>
            <person name="Lapidus A."/>
            <person name="Clum A."/>
            <person name="Labutti K."/>
            <person name="Kaluzhnaya M.G."/>
            <person name="Lim S."/>
            <person name="Beck D.A."/>
            <person name="Glavina Del Rio T."/>
            <person name="Nolan M."/>
            <person name="Mavromatis K."/>
            <person name="Huntemann M."/>
            <person name="Lucas S."/>
            <person name="Lidstrom M.E."/>
            <person name="Ivanova N."/>
            <person name="Chistoserdova L."/>
        </authorList>
    </citation>
    <scope>NUCLEOTIDE SEQUENCE [LARGE SCALE GENOMIC DNA]</scope>
    <source>
        <strain evidence="10">JLW8 / ATCC BAA-1282 / DSM 17540</strain>
    </source>
</reference>
<dbReference type="PANTHER" id="PTHR30506:SF3">
    <property type="entry name" value="UPF0126 INNER MEMBRANE PROTEIN YADS-RELATED"/>
    <property type="match status" value="1"/>
</dbReference>
<dbReference type="HOGENOM" id="CLU_064906_2_1_4"/>
<comment type="subcellular location">
    <subcellularLocation>
        <location evidence="1">Cell membrane</location>
        <topology evidence="1">Multi-pass membrane protein</topology>
    </subcellularLocation>
</comment>
<dbReference type="InterPro" id="IPR005115">
    <property type="entry name" value="Gly_transporter"/>
</dbReference>